<keyword evidence="1" id="KW-1133">Transmembrane helix</keyword>
<dbReference type="EMBL" id="JABBGA010000027">
    <property type="protein sequence ID" value="NML28436.1"/>
    <property type="molecule type" value="Genomic_DNA"/>
</dbReference>
<sequence length="60" mass="6663">MTSSDALLRRHLGWVVALKLIALIALWWFCVRDAGLHVDPSTVLRQFAPNPIAQGVPRGQ</sequence>
<evidence type="ECO:0000313" key="2">
    <source>
        <dbReference type="EMBL" id="NML28436.1"/>
    </source>
</evidence>
<dbReference type="Proteomes" id="UP000580043">
    <property type="component" value="Unassembled WGS sequence"/>
</dbReference>
<dbReference type="RefSeq" id="WP_169147964.1">
    <property type="nucleotide sequence ID" value="NZ_JABBGA010000027.1"/>
</dbReference>
<reference evidence="2 3" key="1">
    <citation type="submission" date="2020-04" db="EMBL/GenBank/DDBJ databases">
        <title>Zoogloea sp. G-4-1-14 isolated from soil.</title>
        <authorList>
            <person name="Dahal R.H."/>
        </authorList>
    </citation>
    <scope>NUCLEOTIDE SEQUENCE [LARGE SCALE GENOMIC DNA]</scope>
    <source>
        <strain evidence="2 3">G-4-1-14</strain>
    </source>
</reference>
<evidence type="ECO:0000256" key="1">
    <source>
        <dbReference type="SAM" id="Phobius"/>
    </source>
</evidence>
<protein>
    <submittedName>
        <fullName evidence="2">Uncharacterized protein</fullName>
    </submittedName>
</protein>
<feature type="transmembrane region" description="Helical" evidence="1">
    <location>
        <begin position="12"/>
        <end position="29"/>
    </location>
</feature>
<dbReference type="InterPro" id="IPR054636">
    <property type="entry name" value="CydP"/>
</dbReference>
<gene>
    <name evidence="2" type="ORF">HHL15_21980</name>
</gene>
<keyword evidence="1" id="KW-0472">Membrane</keyword>
<keyword evidence="3" id="KW-1185">Reference proteome</keyword>
<accession>A0A848GCG5</accession>
<evidence type="ECO:0000313" key="3">
    <source>
        <dbReference type="Proteomes" id="UP000580043"/>
    </source>
</evidence>
<proteinExistence type="predicted"/>
<dbReference type="AlphaFoldDB" id="A0A848GCG5"/>
<comment type="caution">
    <text evidence="2">The sequence shown here is derived from an EMBL/GenBank/DDBJ whole genome shotgun (WGS) entry which is preliminary data.</text>
</comment>
<dbReference type="NCBIfam" id="NF045611">
    <property type="entry name" value="small_CydP"/>
    <property type="match status" value="1"/>
</dbReference>
<organism evidence="2 3">
    <name type="scientific">Zoogloea dura</name>
    <dbReference type="NCBI Taxonomy" id="2728840"/>
    <lineage>
        <taxon>Bacteria</taxon>
        <taxon>Pseudomonadati</taxon>
        <taxon>Pseudomonadota</taxon>
        <taxon>Betaproteobacteria</taxon>
        <taxon>Rhodocyclales</taxon>
        <taxon>Zoogloeaceae</taxon>
        <taxon>Zoogloea</taxon>
    </lineage>
</organism>
<name>A0A848GCG5_9RHOO</name>
<keyword evidence="1" id="KW-0812">Transmembrane</keyword>